<dbReference type="Pfam" id="PF13175">
    <property type="entry name" value="AAA_15"/>
    <property type="match status" value="1"/>
</dbReference>
<organism evidence="2 3">
    <name type="scientific">Thiothrix unzii</name>
    <dbReference type="NCBI Taxonomy" id="111769"/>
    <lineage>
        <taxon>Bacteria</taxon>
        <taxon>Pseudomonadati</taxon>
        <taxon>Pseudomonadota</taxon>
        <taxon>Gammaproteobacteria</taxon>
        <taxon>Thiotrichales</taxon>
        <taxon>Thiotrichaceae</taxon>
        <taxon>Thiothrix</taxon>
    </lineage>
</organism>
<dbReference type="KEGG" id="tun:J9260_05580"/>
<dbReference type="Proteomes" id="UP000672009">
    <property type="component" value="Chromosome"/>
</dbReference>
<accession>A0A975IID9</accession>
<proteinExistence type="predicted"/>
<name>A0A975IID9_9GAMM</name>
<gene>
    <name evidence="2" type="ORF">J9260_05580</name>
</gene>
<evidence type="ECO:0000313" key="2">
    <source>
        <dbReference type="EMBL" id="QTR54558.1"/>
    </source>
</evidence>
<dbReference type="PANTHER" id="PTHR43581:SF4">
    <property type="entry name" value="ATP_GTP PHOSPHATASE"/>
    <property type="match status" value="1"/>
</dbReference>
<dbReference type="PANTHER" id="PTHR43581">
    <property type="entry name" value="ATP/GTP PHOSPHATASE"/>
    <property type="match status" value="1"/>
</dbReference>
<feature type="domain" description="Endonuclease GajA/Old nuclease/RecF-like AAA" evidence="1">
    <location>
        <begin position="16"/>
        <end position="144"/>
    </location>
</feature>
<dbReference type="InterPro" id="IPR041685">
    <property type="entry name" value="AAA_GajA/Old/RecF-like"/>
</dbReference>
<reference evidence="2" key="1">
    <citation type="submission" date="2021-04" db="EMBL/GenBank/DDBJ databases">
        <title>Genomics, taxonomy and metabolism of representatives of sulfur bacteria of the genus Thiothrix: Thiothrix fructosivorans QT, Thiothrix unzii A1T and three new species, Thiothrix subterranea sp. nov., Thiothrix litoralis sp. nov. and 'Candidatus Thiothrix anitrata' sp. nov.</title>
        <authorList>
            <person name="Ravin N.V."/>
            <person name="Smolyakov D."/>
            <person name="Rudenko T.S."/>
            <person name="Mardanov A.V."/>
            <person name="Beletsky A.V."/>
            <person name="Markov N.D."/>
            <person name="Fomenkov A.I."/>
            <person name="Roberts R.J."/>
            <person name="Karnachuk O.V."/>
            <person name="Novikov A."/>
            <person name="Grabovich M.Y."/>
        </authorList>
    </citation>
    <scope>NUCLEOTIDE SEQUENCE</scope>
    <source>
        <strain evidence="2">A1</strain>
    </source>
</reference>
<dbReference type="EMBL" id="CP072793">
    <property type="protein sequence ID" value="QTR54558.1"/>
    <property type="molecule type" value="Genomic_DNA"/>
</dbReference>
<dbReference type="InterPro" id="IPR051396">
    <property type="entry name" value="Bact_Antivir_Def_Nuclease"/>
</dbReference>
<evidence type="ECO:0000259" key="1">
    <source>
        <dbReference type="Pfam" id="PF13175"/>
    </source>
</evidence>
<dbReference type="RefSeq" id="WP_210220042.1">
    <property type="nucleotide sequence ID" value="NZ_CP072793.1"/>
</dbReference>
<dbReference type="AlphaFoldDB" id="A0A975IID9"/>
<protein>
    <submittedName>
        <fullName evidence="2">AAA family ATPase</fullName>
    </submittedName>
</protein>
<keyword evidence="3" id="KW-1185">Reference proteome</keyword>
<sequence length="199" mass="23011">MQIDEIDPSGSNLAVLLKSLTEYEKKSFSRWTKENFGFFVWVESVGLHYSIKIESETDNQEYNINDMGFGYSQVLPIIASLWLEIFKRNKKGKYIIFVIEQPELHLHPEYQAKLSILFSRIVTIAKDKGLGLRIIFETHSKTMVDTLGDCIEDKIIEKDDVNIVLFQKESNQGTVISFSDFDEQGYLNHWPVGFFSGRL</sequence>
<evidence type="ECO:0000313" key="3">
    <source>
        <dbReference type="Proteomes" id="UP000672009"/>
    </source>
</evidence>